<feature type="non-terminal residue" evidence="3">
    <location>
        <position position="153"/>
    </location>
</feature>
<organism evidence="3 4">
    <name type="scientific">Pristionchus mayeri</name>
    <dbReference type="NCBI Taxonomy" id="1317129"/>
    <lineage>
        <taxon>Eukaryota</taxon>
        <taxon>Metazoa</taxon>
        <taxon>Ecdysozoa</taxon>
        <taxon>Nematoda</taxon>
        <taxon>Chromadorea</taxon>
        <taxon>Rhabditida</taxon>
        <taxon>Rhabditina</taxon>
        <taxon>Diplogasteromorpha</taxon>
        <taxon>Diplogasteroidea</taxon>
        <taxon>Neodiplogasteridae</taxon>
        <taxon>Pristionchus</taxon>
    </lineage>
</organism>
<comment type="caution">
    <text evidence="3">The sequence shown here is derived from an EMBL/GenBank/DDBJ whole genome shotgun (WGS) entry which is preliminary data.</text>
</comment>
<sequence length="153" mass="17769">WGPRRTKFFICCQFVLPLTPHIYFIFAPVNWADGEYHELDDITGSLQIYRGITGVFYAFYAIFGMALNVVAIYRLHRLTLSSLSFYRQQRSLVIYTLTSTASHVIFALHQFAWSYSFILGDREILTIARSVRKYIYDLTTFADPIVLLCLSTQ</sequence>
<proteinExistence type="predicted"/>
<keyword evidence="1" id="KW-0812">Transmembrane</keyword>
<name>A0AAN5DGS0_9BILA</name>
<gene>
    <name evidence="2" type="ORF">PMAYCL1PPCAC_17611</name>
    <name evidence="3" type="ORF">PMAYCL1PPCAC_33471</name>
</gene>
<feature type="transmembrane region" description="Helical" evidence="1">
    <location>
        <begin position="92"/>
        <end position="113"/>
    </location>
</feature>
<evidence type="ECO:0000313" key="4">
    <source>
        <dbReference type="Proteomes" id="UP001328107"/>
    </source>
</evidence>
<feature type="non-terminal residue" evidence="3">
    <location>
        <position position="1"/>
    </location>
</feature>
<evidence type="ECO:0008006" key="5">
    <source>
        <dbReference type="Google" id="ProtNLM"/>
    </source>
</evidence>
<keyword evidence="4" id="KW-1185">Reference proteome</keyword>
<evidence type="ECO:0000256" key="1">
    <source>
        <dbReference type="SAM" id="Phobius"/>
    </source>
</evidence>
<dbReference type="PANTHER" id="PTHR31552:SF31">
    <property type="entry name" value="SERPENTINE RECEPTOR CLASS GAMMA"/>
    <property type="match status" value="1"/>
</dbReference>
<dbReference type="EMBL" id="BTRK01000042">
    <property type="protein sequence ID" value="GMR63276.1"/>
    <property type="molecule type" value="Genomic_DNA"/>
</dbReference>
<evidence type="ECO:0000313" key="2">
    <source>
        <dbReference type="EMBL" id="GMR47416.1"/>
    </source>
</evidence>
<dbReference type="Proteomes" id="UP001328107">
    <property type="component" value="Unassembled WGS sequence"/>
</dbReference>
<dbReference type="AlphaFoldDB" id="A0AAN5DGS0"/>
<keyword evidence="1" id="KW-1133">Transmembrane helix</keyword>
<keyword evidence="1" id="KW-0472">Membrane</keyword>
<evidence type="ECO:0000313" key="3">
    <source>
        <dbReference type="EMBL" id="GMR63276.1"/>
    </source>
</evidence>
<feature type="transmembrane region" description="Helical" evidence="1">
    <location>
        <begin position="48"/>
        <end position="71"/>
    </location>
</feature>
<accession>A0AAN5DGS0</accession>
<dbReference type="PANTHER" id="PTHR31552">
    <property type="entry name" value="SERPENTINE RECEPTOR CLASS GAMMA"/>
    <property type="match status" value="1"/>
</dbReference>
<feature type="transmembrane region" description="Helical" evidence="1">
    <location>
        <begin position="7"/>
        <end position="28"/>
    </location>
</feature>
<dbReference type="EMBL" id="BTRK01000004">
    <property type="protein sequence ID" value="GMR47416.1"/>
    <property type="molecule type" value="Genomic_DNA"/>
</dbReference>
<reference evidence="4" key="1">
    <citation type="submission" date="2022-10" db="EMBL/GenBank/DDBJ databases">
        <title>Genome assembly of Pristionchus species.</title>
        <authorList>
            <person name="Yoshida K."/>
            <person name="Sommer R.J."/>
        </authorList>
    </citation>
    <scope>NUCLEOTIDE SEQUENCE [LARGE SCALE GENOMIC DNA]</scope>
    <source>
        <strain evidence="4">RS5460</strain>
    </source>
</reference>
<protein>
    <recommendedName>
        <fullName evidence="5">G protein-coupled receptor</fullName>
    </recommendedName>
</protein>
<reference evidence="3" key="2">
    <citation type="submission" date="2023-06" db="EMBL/GenBank/DDBJ databases">
        <title>Genome assembly of Pristionchus species.</title>
        <authorList>
            <person name="Yoshida K."/>
            <person name="Sommer R.J."/>
        </authorList>
    </citation>
    <scope>NUCLEOTIDE SEQUENCE</scope>
    <source>
        <strain evidence="3 4">RS5460</strain>
    </source>
</reference>